<dbReference type="EMBL" id="KE356560">
    <property type="protein sequence ID" value="ERG92740.1"/>
    <property type="molecule type" value="Genomic_DNA"/>
</dbReference>
<dbReference type="HOGENOM" id="CLU_2271001_0_0_2"/>
<dbReference type="AlphaFoldDB" id="U1N7R1"/>
<proteinExistence type="predicted"/>
<protein>
    <submittedName>
        <fullName evidence="2">Uncharacterized protein</fullName>
    </submittedName>
</protein>
<organism evidence="2 3">
    <name type="scientific">Haloquadratum walsbyi J07HQW1</name>
    <dbReference type="NCBI Taxonomy" id="1238424"/>
    <lineage>
        <taxon>Archaea</taxon>
        <taxon>Methanobacteriati</taxon>
        <taxon>Methanobacteriota</taxon>
        <taxon>Stenosarchaea group</taxon>
        <taxon>Halobacteria</taxon>
        <taxon>Halobacteriales</taxon>
        <taxon>Haloferacaceae</taxon>
        <taxon>Haloquadratum</taxon>
    </lineage>
</organism>
<gene>
    <name evidence="2" type="ORF">J07HQW1_02787</name>
</gene>
<evidence type="ECO:0000313" key="3">
    <source>
        <dbReference type="Proteomes" id="UP000030649"/>
    </source>
</evidence>
<evidence type="ECO:0000256" key="1">
    <source>
        <dbReference type="SAM" id="Phobius"/>
    </source>
</evidence>
<name>U1N7R1_9EURY</name>
<keyword evidence="1" id="KW-1133">Transmembrane helix</keyword>
<feature type="transmembrane region" description="Helical" evidence="1">
    <location>
        <begin position="83"/>
        <end position="103"/>
    </location>
</feature>
<keyword evidence="1" id="KW-0472">Membrane</keyword>
<dbReference type="STRING" id="1238424.J07HQW1_02787"/>
<reference evidence="2 3" key="1">
    <citation type="journal article" date="2013" name="PLoS ONE">
        <title>Assembly-driven community genomics of a hypersaline microbial ecosystem.</title>
        <authorList>
            <person name="Podell S."/>
            <person name="Ugalde J.A."/>
            <person name="Narasingarao P."/>
            <person name="Banfield J.F."/>
            <person name="Heidelberg K.B."/>
            <person name="Allen E.E."/>
        </authorList>
    </citation>
    <scope>NUCLEOTIDE SEQUENCE [LARGE SCALE GENOMIC DNA]</scope>
    <source>
        <strain evidence="3">J07HQW1</strain>
    </source>
</reference>
<keyword evidence="1" id="KW-0812">Transmembrane</keyword>
<accession>U1N7R1</accession>
<feature type="transmembrane region" description="Helical" evidence="1">
    <location>
        <begin position="44"/>
        <end position="63"/>
    </location>
</feature>
<evidence type="ECO:0000313" key="2">
    <source>
        <dbReference type="EMBL" id="ERG92740.1"/>
    </source>
</evidence>
<dbReference type="Proteomes" id="UP000030649">
    <property type="component" value="Unassembled WGS sequence"/>
</dbReference>
<sequence length="106" mass="11445">MTDLDPPGVRRRLGEQVNHHHRCYTCVPSSSSTSSSLRFHFGELFIIGVCITLLFVFVGWSLIELLIVPIAAHPSLVTTGGVVMSGLLGITTTGYFILTTLVVDTG</sequence>